<organism evidence="7 8">
    <name type="scientific">Candidatus Roizmanbacteria bacterium RIFCSPHIGHO2_02_FULL_40_9</name>
    <dbReference type="NCBI Taxonomy" id="1802042"/>
    <lineage>
        <taxon>Bacteria</taxon>
        <taxon>Candidatus Roizmaniibacteriota</taxon>
    </lineage>
</organism>
<evidence type="ECO:0000313" key="7">
    <source>
        <dbReference type="EMBL" id="OGK29362.1"/>
    </source>
</evidence>
<keyword evidence="3" id="KW-0375">Hydrogen ion transport</keyword>
<comment type="subcellular location">
    <subcellularLocation>
        <location evidence="1">Membrane</location>
    </subcellularLocation>
</comment>
<protein>
    <submittedName>
        <fullName evidence="7">Uncharacterized protein</fullName>
    </submittedName>
</protein>
<dbReference type="GO" id="GO:0016020">
    <property type="term" value="C:membrane"/>
    <property type="evidence" value="ECO:0007669"/>
    <property type="project" value="UniProtKB-SubCell"/>
</dbReference>
<dbReference type="InterPro" id="IPR000711">
    <property type="entry name" value="ATPase_OSCP/dsu"/>
</dbReference>
<keyword evidence="4" id="KW-0406">Ion transport</keyword>
<dbReference type="AlphaFoldDB" id="A0A1F7HF03"/>
<dbReference type="Pfam" id="PF00213">
    <property type="entry name" value="OSCP"/>
    <property type="match status" value="1"/>
</dbReference>
<evidence type="ECO:0000256" key="4">
    <source>
        <dbReference type="ARBA" id="ARBA00023065"/>
    </source>
</evidence>
<dbReference type="PRINTS" id="PR00125">
    <property type="entry name" value="ATPASEDELTA"/>
</dbReference>
<gene>
    <name evidence="7" type="ORF">A3D06_01945</name>
</gene>
<evidence type="ECO:0000256" key="2">
    <source>
        <dbReference type="ARBA" id="ARBA00022448"/>
    </source>
</evidence>
<keyword evidence="5" id="KW-0472">Membrane</keyword>
<dbReference type="GO" id="GO:0046933">
    <property type="term" value="F:proton-transporting ATP synthase activity, rotational mechanism"/>
    <property type="evidence" value="ECO:0007669"/>
    <property type="project" value="InterPro"/>
</dbReference>
<accession>A0A1F7HF03</accession>
<proteinExistence type="predicted"/>
<evidence type="ECO:0000256" key="5">
    <source>
        <dbReference type="ARBA" id="ARBA00023136"/>
    </source>
</evidence>
<reference evidence="7 8" key="1">
    <citation type="journal article" date="2016" name="Nat. Commun.">
        <title>Thousands of microbial genomes shed light on interconnected biogeochemical processes in an aquifer system.</title>
        <authorList>
            <person name="Anantharaman K."/>
            <person name="Brown C.T."/>
            <person name="Hug L.A."/>
            <person name="Sharon I."/>
            <person name="Castelle C.J."/>
            <person name="Probst A.J."/>
            <person name="Thomas B.C."/>
            <person name="Singh A."/>
            <person name="Wilkins M.J."/>
            <person name="Karaoz U."/>
            <person name="Brodie E.L."/>
            <person name="Williams K.H."/>
            <person name="Hubbard S.S."/>
            <person name="Banfield J.F."/>
        </authorList>
    </citation>
    <scope>NUCLEOTIDE SEQUENCE [LARGE SCALE GENOMIC DNA]</scope>
</reference>
<keyword evidence="6" id="KW-0066">ATP synthesis</keyword>
<dbReference type="Proteomes" id="UP000177027">
    <property type="component" value="Unassembled WGS sequence"/>
</dbReference>
<evidence type="ECO:0000313" key="8">
    <source>
        <dbReference type="Proteomes" id="UP000177027"/>
    </source>
</evidence>
<name>A0A1F7HF03_9BACT</name>
<comment type="caution">
    <text evidence="7">The sequence shown here is derived from an EMBL/GenBank/DDBJ whole genome shotgun (WGS) entry which is preliminary data.</text>
</comment>
<dbReference type="EMBL" id="MFZS01000003">
    <property type="protein sequence ID" value="OGK29362.1"/>
    <property type="molecule type" value="Genomic_DNA"/>
</dbReference>
<sequence>MKINQLLRQRIRRQIVKALRNPENREVMIKSPFLMDAGDLENLKSLFPSLKDAHLSHEIDSTLLGGLVIIDGSTIIDYSVKSKLQDVVSSLLESYH</sequence>
<evidence type="ECO:0000256" key="1">
    <source>
        <dbReference type="ARBA" id="ARBA00004370"/>
    </source>
</evidence>
<evidence type="ECO:0000256" key="3">
    <source>
        <dbReference type="ARBA" id="ARBA00022781"/>
    </source>
</evidence>
<evidence type="ECO:0000256" key="6">
    <source>
        <dbReference type="ARBA" id="ARBA00023310"/>
    </source>
</evidence>
<keyword evidence="2" id="KW-0813">Transport</keyword>